<reference evidence="2" key="2">
    <citation type="submission" date="2015-01" db="EMBL/GenBank/DDBJ databases">
        <title>Evolutionary Origins and Diversification of the Mycorrhizal Mutualists.</title>
        <authorList>
            <consortium name="DOE Joint Genome Institute"/>
            <consortium name="Mycorrhizal Genomics Consortium"/>
            <person name="Kohler A."/>
            <person name="Kuo A."/>
            <person name="Nagy L.G."/>
            <person name="Floudas D."/>
            <person name="Copeland A."/>
            <person name="Barry K.W."/>
            <person name="Cichocki N."/>
            <person name="Veneault-Fourrey C."/>
            <person name="LaButti K."/>
            <person name="Lindquist E.A."/>
            <person name="Lipzen A."/>
            <person name="Lundell T."/>
            <person name="Morin E."/>
            <person name="Murat C."/>
            <person name="Riley R."/>
            <person name="Ohm R."/>
            <person name="Sun H."/>
            <person name="Tunlid A."/>
            <person name="Henrissat B."/>
            <person name="Grigoriev I.V."/>
            <person name="Hibbett D.S."/>
            <person name="Martin F."/>
        </authorList>
    </citation>
    <scope>NUCLEOTIDE SEQUENCE [LARGE SCALE GENOMIC DNA]</scope>
    <source>
        <strain evidence="2">441</strain>
    </source>
</reference>
<dbReference type="AlphaFoldDB" id="A0A0C9YZF3"/>
<dbReference type="Proteomes" id="UP000054018">
    <property type="component" value="Unassembled WGS sequence"/>
</dbReference>
<name>A0A0C9YZF3_9AGAM</name>
<gene>
    <name evidence="1" type="ORF">PISMIDRAFT_688887</name>
</gene>
<accession>A0A0C9YZF3</accession>
<evidence type="ECO:0000313" key="2">
    <source>
        <dbReference type="Proteomes" id="UP000054018"/>
    </source>
</evidence>
<dbReference type="OrthoDB" id="5584477at2759"/>
<keyword evidence="2" id="KW-1185">Reference proteome</keyword>
<proteinExistence type="predicted"/>
<dbReference type="EMBL" id="KN834008">
    <property type="protein sequence ID" value="KIK13238.1"/>
    <property type="molecule type" value="Genomic_DNA"/>
</dbReference>
<dbReference type="HOGENOM" id="CLU_2352334_0_0_1"/>
<organism evidence="1 2">
    <name type="scientific">Pisolithus microcarpus 441</name>
    <dbReference type="NCBI Taxonomy" id="765257"/>
    <lineage>
        <taxon>Eukaryota</taxon>
        <taxon>Fungi</taxon>
        <taxon>Dikarya</taxon>
        <taxon>Basidiomycota</taxon>
        <taxon>Agaricomycotina</taxon>
        <taxon>Agaricomycetes</taxon>
        <taxon>Agaricomycetidae</taxon>
        <taxon>Boletales</taxon>
        <taxon>Sclerodermatineae</taxon>
        <taxon>Pisolithaceae</taxon>
        <taxon>Pisolithus</taxon>
    </lineage>
</organism>
<feature type="non-terminal residue" evidence="1">
    <location>
        <position position="97"/>
    </location>
</feature>
<evidence type="ECO:0000313" key="1">
    <source>
        <dbReference type="EMBL" id="KIK13238.1"/>
    </source>
</evidence>
<sequence length="97" mass="11473">MESLVWIPTWTLYYHVDQECSRPSEDHIRWFHTLFPGQPSRFGAFFSSFDYYMFPPSFHHAAQEVYDMHQGLMIAYTESEQAMPPAQEPAYMESLAQ</sequence>
<protein>
    <submittedName>
        <fullName evidence="1">Uncharacterized protein</fullName>
    </submittedName>
</protein>
<reference evidence="1 2" key="1">
    <citation type="submission" date="2014-04" db="EMBL/GenBank/DDBJ databases">
        <authorList>
            <consortium name="DOE Joint Genome Institute"/>
            <person name="Kuo A."/>
            <person name="Kohler A."/>
            <person name="Costa M.D."/>
            <person name="Nagy L.G."/>
            <person name="Floudas D."/>
            <person name="Copeland A."/>
            <person name="Barry K.W."/>
            <person name="Cichocki N."/>
            <person name="Veneault-Fourrey C."/>
            <person name="LaButti K."/>
            <person name="Lindquist E.A."/>
            <person name="Lipzen A."/>
            <person name="Lundell T."/>
            <person name="Morin E."/>
            <person name="Murat C."/>
            <person name="Sun H."/>
            <person name="Tunlid A."/>
            <person name="Henrissat B."/>
            <person name="Grigoriev I.V."/>
            <person name="Hibbett D.S."/>
            <person name="Martin F."/>
            <person name="Nordberg H.P."/>
            <person name="Cantor M.N."/>
            <person name="Hua S.X."/>
        </authorList>
    </citation>
    <scope>NUCLEOTIDE SEQUENCE [LARGE SCALE GENOMIC DNA]</scope>
    <source>
        <strain evidence="1 2">441</strain>
    </source>
</reference>